<evidence type="ECO:0000256" key="2">
    <source>
        <dbReference type="SAM" id="Phobius"/>
    </source>
</evidence>
<evidence type="ECO:0000313" key="3">
    <source>
        <dbReference type="EMBL" id="RLL09521.1"/>
    </source>
</evidence>
<reference evidence="3 4" key="1">
    <citation type="submission" date="2018-10" db="EMBL/GenBank/DDBJ databases">
        <title>Anaerotruncus faecis sp. nov., isolated from human feces.</title>
        <authorList>
            <person name="Wang Y.-J."/>
        </authorList>
    </citation>
    <scope>NUCLEOTIDE SEQUENCE [LARGE SCALE GENOMIC DNA]</scope>
    <source>
        <strain evidence="3 4">22A2-44</strain>
    </source>
</reference>
<dbReference type="Proteomes" id="UP000276301">
    <property type="component" value="Unassembled WGS sequence"/>
</dbReference>
<evidence type="ECO:0000313" key="4">
    <source>
        <dbReference type="Proteomes" id="UP000276301"/>
    </source>
</evidence>
<evidence type="ECO:0008006" key="5">
    <source>
        <dbReference type="Google" id="ProtNLM"/>
    </source>
</evidence>
<feature type="transmembrane region" description="Helical" evidence="2">
    <location>
        <begin position="12"/>
        <end position="33"/>
    </location>
</feature>
<proteinExistence type="predicted"/>
<name>A0A498CPL2_9FIRM</name>
<keyword evidence="2" id="KW-1133">Transmembrane helix</keyword>
<feature type="region of interest" description="Disordered" evidence="1">
    <location>
        <begin position="196"/>
        <end position="221"/>
    </location>
</feature>
<accession>A0A498CPL2</accession>
<gene>
    <name evidence="3" type="ORF">D4A47_10375</name>
</gene>
<feature type="transmembrane region" description="Helical" evidence="2">
    <location>
        <begin position="150"/>
        <end position="169"/>
    </location>
</feature>
<feature type="transmembrane region" description="Helical" evidence="2">
    <location>
        <begin position="126"/>
        <end position="144"/>
    </location>
</feature>
<evidence type="ECO:0000256" key="1">
    <source>
        <dbReference type="SAM" id="MobiDB-lite"/>
    </source>
</evidence>
<keyword evidence="4" id="KW-1185">Reference proteome</keyword>
<sequence length="221" mass="23024">MEMTYQNTLLKVTAILLIVFAVLGLVSAGMISMDVQKELGGSSSGFTSMIMEIAMEDPSFAAQAGIDDPEQFYELMQDEEFQSVMGGVFAVISAVMILFAAIAAIPRAIAGIMGLSRSSRPEKSGFFMAWGIVLLILGVIGMLFSGGVFSFNGLVSLVGGVVLPILYLVGSSQQKKAYLAGLSAAQGAGINYAAMPAGSSPKAPPAAPEAPQQPENKGPEF</sequence>
<keyword evidence="2" id="KW-0812">Transmembrane</keyword>
<dbReference type="RefSeq" id="WP_121587234.1">
    <property type="nucleotide sequence ID" value="NZ_RCHT01000021.1"/>
</dbReference>
<protein>
    <recommendedName>
        <fullName evidence="5">DUF4064 domain-containing protein</fullName>
    </recommendedName>
</protein>
<dbReference type="AlphaFoldDB" id="A0A498CPL2"/>
<feature type="transmembrane region" description="Helical" evidence="2">
    <location>
        <begin position="84"/>
        <end position="105"/>
    </location>
</feature>
<comment type="caution">
    <text evidence="3">The sequence shown here is derived from an EMBL/GenBank/DDBJ whole genome shotgun (WGS) entry which is preliminary data.</text>
</comment>
<organism evidence="3 4">
    <name type="scientific">Anaerotruncus massiliensis</name>
    <name type="common">ex Liu et al. 2021</name>
    <dbReference type="NCBI Taxonomy" id="2321404"/>
    <lineage>
        <taxon>Bacteria</taxon>
        <taxon>Bacillati</taxon>
        <taxon>Bacillota</taxon>
        <taxon>Clostridia</taxon>
        <taxon>Eubacteriales</taxon>
        <taxon>Oscillospiraceae</taxon>
        <taxon>Anaerotruncus</taxon>
    </lineage>
</organism>
<keyword evidence="2" id="KW-0472">Membrane</keyword>
<dbReference type="EMBL" id="RCHT01000021">
    <property type="protein sequence ID" value="RLL09521.1"/>
    <property type="molecule type" value="Genomic_DNA"/>
</dbReference>